<dbReference type="InterPro" id="IPR036423">
    <property type="entry name" value="SOD-like_Cu/Zn_dom_sf"/>
</dbReference>
<sequence length="177" mass="18510">MLFSMQFWQLLVLVSQLGMIAAVPNQHAVRNSNTAVAFMKGAGGLKGVFVFVPEGNTIKMSIEYSGVPEGQSFAYHIHEKAYTNGNCGSGGGFWNPTRSTMKAPGSCVAHAPGHCASGDLSGKHGKLVGHGAKSTSLRIFDPSLKITGSSQGIIGKTLMIHNAEGTPVACDIIAHKA</sequence>
<organism evidence="4 7">
    <name type="scientific">Puccinia graminis f. sp. tritici</name>
    <dbReference type="NCBI Taxonomy" id="56615"/>
    <lineage>
        <taxon>Eukaryota</taxon>
        <taxon>Fungi</taxon>
        <taxon>Dikarya</taxon>
        <taxon>Basidiomycota</taxon>
        <taxon>Pucciniomycotina</taxon>
        <taxon>Pucciniomycetes</taxon>
        <taxon>Pucciniales</taxon>
        <taxon>Pucciniaceae</taxon>
        <taxon>Puccinia</taxon>
    </lineage>
</organism>
<keyword evidence="6" id="KW-1185">Reference proteome</keyword>
<feature type="signal peptide" evidence="1">
    <location>
        <begin position="1"/>
        <end position="22"/>
    </location>
</feature>
<evidence type="ECO:0000313" key="7">
    <source>
        <dbReference type="Proteomes" id="UP000325313"/>
    </source>
</evidence>
<dbReference type="AlphaFoldDB" id="A0A5B0PJ41"/>
<dbReference type="GO" id="GO:0006801">
    <property type="term" value="P:superoxide metabolic process"/>
    <property type="evidence" value="ECO:0007669"/>
    <property type="project" value="InterPro"/>
</dbReference>
<feature type="chain" id="PRO_5033846281" description="Superoxide dismutase copper/zinc binding domain-containing protein" evidence="1">
    <location>
        <begin position="23"/>
        <end position="177"/>
    </location>
</feature>
<dbReference type="InterPro" id="IPR001424">
    <property type="entry name" value="SOD_Cu_Zn_dom"/>
</dbReference>
<evidence type="ECO:0000313" key="3">
    <source>
        <dbReference type="EMBL" id="KAA1074267.1"/>
    </source>
</evidence>
<dbReference type="Pfam" id="PF00080">
    <property type="entry name" value="Sod_Cu"/>
    <property type="match status" value="1"/>
</dbReference>
<dbReference type="FunFam" id="2.60.40.200:FF:000015">
    <property type="entry name" value="Copper/zinc superoxide dismutase"/>
    <property type="match status" value="1"/>
</dbReference>
<comment type="caution">
    <text evidence="4">The sequence shown here is derived from an EMBL/GenBank/DDBJ whole genome shotgun (WGS) entry which is preliminary data.</text>
</comment>
<name>A0A5B0PJ41_PUCGR</name>
<evidence type="ECO:0000259" key="2">
    <source>
        <dbReference type="Pfam" id="PF00080"/>
    </source>
</evidence>
<protein>
    <recommendedName>
        <fullName evidence="2">Superoxide dismutase copper/zinc binding domain-containing protein</fullName>
    </recommendedName>
</protein>
<evidence type="ECO:0000313" key="4">
    <source>
        <dbReference type="EMBL" id="KAA1100488.1"/>
    </source>
</evidence>
<dbReference type="EMBL" id="VDEP01000340">
    <property type="protein sequence ID" value="KAA1100488.1"/>
    <property type="molecule type" value="Genomic_DNA"/>
</dbReference>
<dbReference type="Proteomes" id="UP000324748">
    <property type="component" value="Unassembled WGS sequence"/>
</dbReference>
<dbReference type="SUPFAM" id="SSF49329">
    <property type="entry name" value="Cu,Zn superoxide dismutase-like"/>
    <property type="match status" value="1"/>
</dbReference>
<accession>A0A5B0PJ41</accession>
<dbReference type="EMBL" id="VDEP01000473">
    <property type="protein sequence ID" value="KAA1074267.1"/>
    <property type="molecule type" value="Genomic_DNA"/>
</dbReference>
<dbReference type="Gene3D" id="2.60.40.200">
    <property type="entry name" value="Superoxide dismutase, copper/zinc binding domain"/>
    <property type="match status" value="1"/>
</dbReference>
<proteinExistence type="predicted"/>
<feature type="domain" description="Superoxide dismutase copper/zinc binding" evidence="2">
    <location>
        <begin position="47"/>
        <end position="164"/>
    </location>
</feature>
<dbReference type="EMBL" id="VSWC01000027">
    <property type="protein sequence ID" value="KAA1109970.1"/>
    <property type="molecule type" value="Genomic_DNA"/>
</dbReference>
<evidence type="ECO:0000313" key="5">
    <source>
        <dbReference type="EMBL" id="KAA1109970.1"/>
    </source>
</evidence>
<dbReference type="Proteomes" id="UP000325313">
    <property type="component" value="Unassembled WGS sequence"/>
</dbReference>
<dbReference type="OrthoDB" id="159229at2759"/>
<evidence type="ECO:0000256" key="1">
    <source>
        <dbReference type="SAM" id="SignalP"/>
    </source>
</evidence>
<gene>
    <name evidence="5" type="ORF">PGT21_005077</name>
    <name evidence="4" type="ORF">PGTUg99_011798</name>
    <name evidence="3" type="ORF">PGTUg99_032608</name>
</gene>
<dbReference type="GO" id="GO:0005507">
    <property type="term" value="F:copper ion binding"/>
    <property type="evidence" value="ECO:0007669"/>
    <property type="project" value="InterPro"/>
</dbReference>
<reference evidence="6 7" key="1">
    <citation type="submission" date="2019-05" db="EMBL/GenBank/DDBJ databases">
        <title>Emergence of the Ug99 lineage of the wheat stem rust pathogen through somatic hybridization.</title>
        <authorList>
            <person name="Li F."/>
            <person name="Upadhyaya N.M."/>
            <person name="Sperschneider J."/>
            <person name="Matny O."/>
            <person name="Nguyen-Phuc H."/>
            <person name="Mago R."/>
            <person name="Raley C."/>
            <person name="Miller M.E."/>
            <person name="Silverstein K.A.T."/>
            <person name="Henningsen E."/>
            <person name="Hirsch C.D."/>
            <person name="Visser B."/>
            <person name="Pretorius Z.A."/>
            <person name="Steffenson B.J."/>
            <person name="Schwessinger B."/>
            <person name="Dodds P.N."/>
            <person name="Figueroa M."/>
        </authorList>
    </citation>
    <scope>NUCLEOTIDE SEQUENCE [LARGE SCALE GENOMIC DNA]</scope>
    <source>
        <strain evidence="5">21-0</strain>
        <strain evidence="4 7">Ug99</strain>
    </source>
</reference>
<dbReference type="PANTHER" id="PTHR10003">
    <property type="entry name" value="SUPEROXIDE DISMUTASE CU-ZN -RELATED"/>
    <property type="match status" value="1"/>
</dbReference>
<evidence type="ECO:0000313" key="6">
    <source>
        <dbReference type="Proteomes" id="UP000324748"/>
    </source>
</evidence>
<keyword evidence="1" id="KW-0732">Signal</keyword>
<dbReference type="InterPro" id="IPR024134">
    <property type="entry name" value="SOD_Cu/Zn_/chaperone"/>
</dbReference>